<dbReference type="Gene3D" id="1.10.260.40">
    <property type="entry name" value="lambda repressor-like DNA-binding domains"/>
    <property type="match status" value="1"/>
</dbReference>
<name>A0A011NHZ3_9PROT</name>
<accession>A0A011NHZ3</accession>
<evidence type="ECO:0000313" key="1">
    <source>
        <dbReference type="EMBL" id="EXI82398.1"/>
    </source>
</evidence>
<reference evidence="1 2" key="1">
    <citation type="submission" date="2014-02" db="EMBL/GenBank/DDBJ databases">
        <title>Expanding our view of genomic diversity in Candidatus Accumulibacter clades.</title>
        <authorList>
            <person name="Skennerton C.T."/>
            <person name="Barr J.J."/>
            <person name="Slater F.R."/>
            <person name="Bond P.L."/>
            <person name="Tyson G.W."/>
        </authorList>
    </citation>
    <scope>NUCLEOTIDE SEQUENCE [LARGE SCALE GENOMIC DNA]</scope>
    <source>
        <strain evidence="2">BA-92</strain>
    </source>
</reference>
<dbReference type="Pfam" id="PF21716">
    <property type="entry name" value="dnstrm_HI1420"/>
    <property type="match status" value="1"/>
</dbReference>
<sequence>MKAARPHDDAMVEVLREDPAFADEYLAAALEEADEPGGRQALLRALRHVAQAQGMEEVAERAGLRRESLYRALSPKGNPTLETLLAVLSAAGLRLAVARREEHPA</sequence>
<dbReference type="InterPro" id="IPR014057">
    <property type="entry name" value="HI1420"/>
</dbReference>
<dbReference type="GO" id="GO:0003677">
    <property type="term" value="F:DNA binding"/>
    <property type="evidence" value="ECO:0007669"/>
    <property type="project" value="InterPro"/>
</dbReference>
<gene>
    <name evidence="1" type="ORF">AW10_00501</name>
</gene>
<dbReference type="AlphaFoldDB" id="A0A011NHZ3"/>
<dbReference type="Proteomes" id="UP000021816">
    <property type="component" value="Unassembled WGS sequence"/>
</dbReference>
<proteinExistence type="predicted"/>
<protein>
    <submittedName>
        <fullName evidence="1">Putative addiction module antidote protein</fullName>
    </submittedName>
</protein>
<organism evidence="1 2">
    <name type="scientific">Candidatus Accumulibacter appositus</name>
    <dbReference type="NCBI Taxonomy" id="1454003"/>
    <lineage>
        <taxon>Bacteria</taxon>
        <taxon>Pseudomonadati</taxon>
        <taxon>Pseudomonadota</taxon>
        <taxon>Betaproteobacteria</taxon>
        <taxon>Candidatus Accumulibacter</taxon>
    </lineage>
</organism>
<comment type="caution">
    <text evidence="1">The sequence shown here is derived from an EMBL/GenBank/DDBJ whole genome shotgun (WGS) entry which is preliminary data.</text>
</comment>
<dbReference type="PANTHER" id="PTHR40275:SF1">
    <property type="entry name" value="SSL7038 PROTEIN"/>
    <property type="match status" value="1"/>
</dbReference>
<dbReference type="EMBL" id="JEMX01000011">
    <property type="protein sequence ID" value="EXI82398.1"/>
    <property type="molecule type" value="Genomic_DNA"/>
</dbReference>
<evidence type="ECO:0000313" key="2">
    <source>
        <dbReference type="Proteomes" id="UP000021816"/>
    </source>
</evidence>
<dbReference type="PANTHER" id="PTHR40275">
    <property type="entry name" value="SSL7038 PROTEIN"/>
    <property type="match status" value="1"/>
</dbReference>
<dbReference type="SUPFAM" id="SSF47413">
    <property type="entry name" value="lambda repressor-like DNA-binding domains"/>
    <property type="match status" value="1"/>
</dbReference>
<dbReference type="NCBIfam" id="TIGR02684">
    <property type="entry name" value="dnstrm_HI1420"/>
    <property type="match status" value="1"/>
</dbReference>
<dbReference type="InterPro" id="IPR010982">
    <property type="entry name" value="Lambda_DNA-bd_dom_sf"/>
</dbReference>
<dbReference type="STRING" id="1454003.AW10_00501"/>
<dbReference type="PATRIC" id="fig|1454003.3.peg.518"/>